<reference evidence="1 2" key="1">
    <citation type="submission" date="2019-07" db="EMBL/GenBank/DDBJ databases">
        <title>The First High-Quality Draft Genome Sequence of the Causal Agent of the Current Panama Disease Epidemic.</title>
        <authorList>
            <person name="Warmington R.J."/>
            <person name="Kay W."/>
            <person name="Jeffries A."/>
            <person name="Bebber D."/>
            <person name="Moore K."/>
            <person name="Studholme D.J."/>
        </authorList>
    </citation>
    <scope>NUCLEOTIDE SEQUENCE [LARGE SCALE GENOMIC DNA]</scope>
    <source>
        <strain evidence="1 2">TR4</strain>
    </source>
</reference>
<proteinExistence type="predicted"/>
<dbReference type="Proteomes" id="UP000321331">
    <property type="component" value="Unassembled WGS sequence"/>
</dbReference>
<accession>A0A5C6T2T8</accession>
<evidence type="ECO:0000313" key="1">
    <source>
        <dbReference type="EMBL" id="TXC05150.1"/>
    </source>
</evidence>
<dbReference type="AlphaFoldDB" id="A0A5C6T2T8"/>
<name>A0A5C6T2T8_FUSOC</name>
<sequence length="123" mass="13873">MTPLRVTDGKPCAEVICACHHCHYWQNTPRRPFGVNLHCELCGYSLPFLSQCLRDCKLSILIHVSGNGAHRRSTSRGRRQQCIQRVGVTLDDRHYARLRLRLVSGGALIQGDRRQEGSGSHPK</sequence>
<dbReference type="EMBL" id="VMNF01000007">
    <property type="protein sequence ID" value="TXC05150.1"/>
    <property type="molecule type" value="Genomic_DNA"/>
</dbReference>
<gene>
    <name evidence="1" type="ORF">FocTR4_00000375</name>
</gene>
<comment type="caution">
    <text evidence="1">The sequence shown here is derived from an EMBL/GenBank/DDBJ whole genome shotgun (WGS) entry which is preliminary data.</text>
</comment>
<organism evidence="1 2">
    <name type="scientific">Fusarium oxysporum f. sp. cubense</name>
    <dbReference type="NCBI Taxonomy" id="61366"/>
    <lineage>
        <taxon>Eukaryota</taxon>
        <taxon>Fungi</taxon>
        <taxon>Dikarya</taxon>
        <taxon>Ascomycota</taxon>
        <taxon>Pezizomycotina</taxon>
        <taxon>Sordariomycetes</taxon>
        <taxon>Hypocreomycetidae</taxon>
        <taxon>Hypocreales</taxon>
        <taxon>Nectriaceae</taxon>
        <taxon>Fusarium</taxon>
        <taxon>Fusarium oxysporum species complex</taxon>
    </lineage>
</organism>
<protein>
    <submittedName>
        <fullName evidence="1">Uncharacterized protein</fullName>
    </submittedName>
</protein>
<evidence type="ECO:0000313" key="2">
    <source>
        <dbReference type="Proteomes" id="UP000321331"/>
    </source>
</evidence>